<feature type="transmembrane region" description="Helical" evidence="8">
    <location>
        <begin position="235"/>
        <end position="260"/>
    </location>
</feature>
<keyword evidence="3" id="KW-0479">Metal-binding</keyword>
<organism evidence="10">
    <name type="scientific">hydrothermal vent metagenome</name>
    <dbReference type="NCBI Taxonomy" id="652676"/>
    <lineage>
        <taxon>unclassified sequences</taxon>
        <taxon>metagenomes</taxon>
        <taxon>ecological metagenomes</taxon>
    </lineage>
</organism>
<sequence>MSDSTPLDSFIKHKADTGMQCGNYSIDIPELKDGEQYRFHFDATACVGCHCCEVACNELQNNPADVKWRRVGEMEGGVFPDVSQLFNSMSCNHCIDPECLRGCPTNSYIKFEDNGIVFHDDDSCIGCQYCTWNCPYEVPVFNKDRGIVTKCDMCHDKLAVGETPACIQACPAGAIEIEAVNKDEWIKYDMKKEGVAPHLPDINITKPTTRYTLPENMPEYKPADERLLKPAHSELPLVFMTILTQISLGAFLALFLGQLLFSIGFNLPEPTLAMAIMAFIPSAIGLPLSALHLGRPIMAIMAMKNWKTSWLSREAIALGVYTGLATVVAGMYFLEIKGSLLLFTMAITLMIGVFGIYAQSMIYRIKARPSWDRKSTTKRFFGSGYIGFLLISTMLLFTNGKDGAMVLLAVSLLAGMIQVLIIYEEVIFYRNLNQEDVLYYQLNRTRILLQEHFGKLKKIRLYSLIIFALILPLFVILFISSGLVKLGIIILIISTIGALLSELIGRYLFYRTVVPLGLAGNFFAGNQRG</sequence>
<keyword evidence="5" id="KW-0249">Electron transport</keyword>
<evidence type="ECO:0000256" key="7">
    <source>
        <dbReference type="ARBA" id="ARBA00023014"/>
    </source>
</evidence>
<evidence type="ECO:0000256" key="8">
    <source>
        <dbReference type="SAM" id="Phobius"/>
    </source>
</evidence>
<evidence type="ECO:0000256" key="4">
    <source>
        <dbReference type="ARBA" id="ARBA00022737"/>
    </source>
</evidence>
<dbReference type="PROSITE" id="PS00198">
    <property type="entry name" value="4FE4S_FER_1"/>
    <property type="match status" value="1"/>
</dbReference>
<keyword evidence="8" id="KW-0472">Membrane</keyword>
<dbReference type="Pfam" id="PF04976">
    <property type="entry name" value="DmsC"/>
    <property type="match status" value="1"/>
</dbReference>
<feature type="transmembrane region" description="Helical" evidence="8">
    <location>
        <begin position="315"/>
        <end position="334"/>
    </location>
</feature>
<feature type="transmembrane region" description="Helical" evidence="8">
    <location>
        <begin position="272"/>
        <end position="294"/>
    </location>
</feature>
<dbReference type="GO" id="GO:0016020">
    <property type="term" value="C:membrane"/>
    <property type="evidence" value="ECO:0007669"/>
    <property type="project" value="InterPro"/>
</dbReference>
<evidence type="ECO:0000256" key="3">
    <source>
        <dbReference type="ARBA" id="ARBA00022723"/>
    </source>
</evidence>
<keyword evidence="4" id="KW-0677">Repeat</keyword>
<dbReference type="PANTHER" id="PTHR43177:SF5">
    <property type="entry name" value="ANAEROBIC DIMETHYL SULFOXIDE REDUCTASE CHAIN B-RELATED"/>
    <property type="match status" value="1"/>
</dbReference>
<dbReference type="GO" id="GO:0051539">
    <property type="term" value="F:4 iron, 4 sulfur cluster binding"/>
    <property type="evidence" value="ECO:0007669"/>
    <property type="project" value="UniProtKB-KW"/>
</dbReference>
<proteinExistence type="predicted"/>
<evidence type="ECO:0000259" key="9">
    <source>
        <dbReference type="PROSITE" id="PS51379"/>
    </source>
</evidence>
<dbReference type="CDD" id="cd16371">
    <property type="entry name" value="DMSOR_beta_like"/>
    <property type="match status" value="1"/>
</dbReference>
<dbReference type="GO" id="GO:0046872">
    <property type="term" value="F:metal ion binding"/>
    <property type="evidence" value="ECO:0007669"/>
    <property type="project" value="UniProtKB-KW"/>
</dbReference>
<keyword evidence="6" id="KW-0408">Iron</keyword>
<dbReference type="Pfam" id="PF13247">
    <property type="entry name" value="Fer4_11"/>
    <property type="match status" value="1"/>
</dbReference>
<keyword evidence="8" id="KW-1133">Transmembrane helix</keyword>
<reference evidence="10" key="1">
    <citation type="submission" date="2016-10" db="EMBL/GenBank/DDBJ databases">
        <authorList>
            <person name="de Groot N.N."/>
        </authorList>
    </citation>
    <scope>NUCLEOTIDE SEQUENCE</scope>
</reference>
<dbReference type="SUPFAM" id="SSF54862">
    <property type="entry name" value="4Fe-4S ferredoxins"/>
    <property type="match status" value="1"/>
</dbReference>
<protein>
    <submittedName>
        <fullName evidence="10">Molybdopterin oxidoreductase, iron sulfur subunit</fullName>
    </submittedName>
</protein>
<dbReference type="PANTHER" id="PTHR43177">
    <property type="entry name" value="PROTEIN NRFC"/>
    <property type="match status" value="1"/>
</dbReference>
<dbReference type="PROSITE" id="PS51379">
    <property type="entry name" value="4FE4S_FER_2"/>
    <property type="match status" value="2"/>
</dbReference>
<feature type="transmembrane region" description="Helical" evidence="8">
    <location>
        <begin position="461"/>
        <end position="480"/>
    </location>
</feature>
<feature type="domain" description="4Fe-4S ferredoxin-type" evidence="9">
    <location>
        <begin position="37"/>
        <end position="66"/>
    </location>
</feature>
<dbReference type="InterPro" id="IPR007059">
    <property type="entry name" value="DmsC"/>
</dbReference>
<name>A0A1W1BPP0_9ZZZZ</name>
<keyword evidence="2" id="KW-0004">4Fe-4S</keyword>
<gene>
    <name evidence="10" type="ORF">MNB_SV-9-1601</name>
</gene>
<dbReference type="AlphaFoldDB" id="A0A1W1BPP0"/>
<keyword evidence="7" id="KW-0411">Iron-sulfur</keyword>
<dbReference type="InterPro" id="IPR017900">
    <property type="entry name" value="4Fe4S_Fe_S_CS"/>
</dbReference>
<evidence type="ECO:0000256" key="1">
    <source>
        <dbReference type="ARBA" id="ARBA00022448"/>
    </source>
</evidence>
<dbReference type="InterPro" id="IPR017896">
    <property type="entry name" value="4Fe4S_Fe-S-bd"/>
</dbReference>
<evidence type="ECO:0000256" key="6">
    <source>
        <dbReference type="ARBA" id="ARBA00023004"/>
    </source>
</evidence>
<dbReference type="EMBL" id="FPHG01000028">
    <property type="protein sequence ID" value="SFV55437.1"/>
    <property type="molecule type" value="Genomic_DNA"/>
</dbReference>
<feature type="transmembrane region" description="Helical" evidence="8">
    <location>
        <begin position="486"/>
        <end position="509"/>
    </location>
</feature>
<accession>A0A1W1BPP0</accession>
<feature type="domain" description="4Fe-4S ferredoxin-type" evidence="9">
    <location>
        <begin position="115"/>
        <end position="144"/>
    </location>
</feature>
<keyword evidence="8" id="KW-0812">Transmembrane</keyword>
<feature type="transmembrane region" description="Helical" evidence="8">
    <location>
        <begin position="340"/>
        <end position="358"/>
    </location>
</feature>
<dbReference type="Gene3D" id="3.30.70.20">
    <property type="match status" value="2"/>
</dbReference>
<dbReference type="GO" id="GO:0019645">
    <property type="term" value="P:anaerobic electron transport chain"/>
    <property type="evidence" value="ECO:0007669"/>
    <property type="project" value="InterPro"/>
</dbReference>
<evidence type="ECO:0000313" key="10">
    <source>
        <dbReference type="EMBL" id="SFV55437.1"/>
    </source>
</evidence>
<keyword evidence="1" id="KW-0813">Transport</keyword>
<evidence type="ECO:0000256" key="2">
    <source>
        <dbReference type="ARBA" id="ARBA00022485"/>
    </source>
</evidence>
<evidence type="ECO:0000256" key="5">
    <source>
        <dbReference type="ARBA" id="ARBA00022982"/>
    </source>
</evidence>
<dbReference type="InterPro" id="IPR050954">
    <property type="entry name" value="ET_IronSulfur_Cluster-Binding"/>
</dbReference>
<feature type="transmembrane region" description="Helical" evidence="8">
    <location>
        <begin position="403"/>
        <end position="423"/>
    </location>
</feature>
<feature type="transmembrane region" description="Helical" evidence="8">
    <location>
        <begin position="379"/>
        <end position="397"/>
    </location>
</feature>